<feature type="compositionally biased region" description="Polar residues" evidence="1">
    <location>
        <begin position="1"/>
        <end position="13"/>
    </location>
</feature>
<feature type="region of interest" description="Disordered" evidence="1">
    <location>
        <begin position="1"/>
        <end position="172"/>
    </location>
</feature>
<feature type="compositionally biased region" description="Low complexity" evidence="1">
    <location>
        <begin position="135"/>
        <end position="154"/>
    </location>
</feature>
<evidence type="ECO:0000313" key="2">
    <source>
        <dbReference type="EMBL" id="RPB11901.1"/>
    </source>
</evidence>
<protein>
    <submittedName>
        <fullName evidence="2">Uncharacterized protein</fullName>
    </submittedName>
</protein>
<feature type="compositionally biased region" description="Polar residues" evidence="1">
    <location>
        <begin position="123"/>
        <end position="134"/>
    </location>
</feature>
<keyword evidence="3" id="KW-1185">Reference proteome</keyword>
<accession>A0A3N4KU77</accession>
<dbReference type="InParanoid" id="A0A3N4KU77"/>
<feature type="compositionally biased region" description="Basic residues" evidence="1">
    <location>
        <begin position="54"/>
        <end position="76"/>
    </location>
</feature>
<gene>
    <name evidence="2" type="ORF">P167DRAFT_606057</name>
</gene>
<organism evidence="2 3">
    <name type="scientific">Morchella conica CCBAS932</name>
    <dbReference type="NCBI Taxonomy" id="1392247"/>
    <lineage>
        <taxon>Eukaryota</taxon>
        <taxon>Fungi</taxon>
        <taxon>Dikarya</taxon>
        <taxon>Ascomycota</taxon>
        <taxon>Pezizomycotina</taxon>
        <taxon>Pezizomycetes</taxon>
        <taxon>Pezizales</taxon>
        <taxon>Morchellaceae</taxon>
        <taxon>Morchella</taxon>
    </lineage>
</organism>
<proteinExistence type="predicted"/>
<evidence type="ECO:0000313" key="3">
    <source>
        <dbReference type="Proteomes" id="UP000277580"/>
    </source>
</evidence>
<dbReference type="AlphaFoldDB" id="A0A3N4KU77"/>
<name>A0A3N4KU77_9PEZI</name>
<reference evidence="2 3" key="1">
    <citation type="journal article" date="2018" name="Nat. Ecol. Evol.">
        <title>Pezizomycetes genomes reveal the molecular basis of ectomycorrhizal truffle lifestyle.</title>
        <authorList>
            <person name="Murat C."/>
            <person name="Payen T."/>
            <person name="Noel B."/>
            <person name="Kuo A."/>
            <person name="Morin E."/>
            <person name="Chen J."/>
            <person name="Kohler A."/>
            <person name="Krizsan K."/>
            <person name="Balestrini R."/>
            <person name="Da Silva C."/>
            <person name="Montanini B."/>
            <person name="Hainaut M."/>
            <person name="Levati E."/>
            <person name="Barry K.W."/>
            <person name="Belfiori B."/>
            <person name="Cichocki N."/>
            <person name="Clum A."/>
            <person name="Dockter R.B."/>
            <person name="Fauchery L."/>
            <person name="Guy J."/>
            <person name="Iotti M."/>
            <person name="Le Tacon F."/>
            <person name="Lindquist E.A."/>
            <person name="Lipzen A."/>
            <person name="Malagnac F."/>
            <person name="Mello A."/>
            <person name="Molinier V."/>
            <person name="Miyauchi S."/>
            <person name="Poulain J."/>
            <person name="Riccioni C."/>
            <person name="Rubini A."/>
            <person name="Sitrit Y."/>
            <person name="Splivallo R."/>
            <person name="Traeger S."/>
            <person name="Wang M."/>
            <person name="Zifcakova L."/>
            <person name="Wipf D."/>
            <person name="Zambonelli A."/>
            <person name="Paolocci F."/>
            <person name="Nowrousian M."/>
            <person name="Ottonello S."/>
            <person name="Baldrian P."/>
            <person name="Spatafora J.W."/>
            <person name="Henrissat B."/>
            <person name="Nagy L.G."/>
            <person name="Aury J.M."/>
            <person name="Wincker P."/>
            <person name="Grigoriev I.V."/>
            <person name="Bonfante P."/>
            <person name="Martin F.M."/>
        </authorList>
    </citation>
    <scope>NUCLEOTIDE SEQUENCE [LARGE SCALE GENOMIC DNA]</scope>
    <source>
        <strain evidence="2 3">CCBAS932</strain>
    </source>
</reference>
<feature type="compositionally biased region" description="Basic residues" evidence="1">
    <location>
        <begin position="88"/>
        <end position="102"/>
    </location>
</feature>
<dbReference type="EMBL" id="ML119132">
    <property type="protein sequence ID" value="RPB11901.1"/>
    <property type="molecule type" value="Genomic_DNA"/>
</dbReference>
<dbReference type="Proteomes" id="UP000277580">
    <property type="component" value="Unassembled WGS sequence"/>
</dbReference>
<sequence>MSQHIPAHHNTSAPPMYLHPHPIDTSPDILHHLPSTKPSHPPLQPSSTTPNPHKNAHRHPPPRPHRPPPHPRHKMAPPRIPHPGRTPDRRRHGPRNQLRTRARGAPPARLRRHEYNHNPPQNPHSTHNNSQKATAGSRGVSRGAARRGVGVCRPGRGGAGERRVGGCGAGGR</sequence>
<evidence type="ECO:0000256" key="1">
    <source>
        <dbReference type="SAM" id="MobiDB-lite"/>
    </source>
</evidence>